<dbReference type="InterPro" id="IPR002048">
    <property type="entry name" value="EF_hand_dom"/>
</dbReference>
<evidence type="ECO:0000256" key="1">
    <source>
        <dbReference type="ARBA" id="ARBA00022723"/>
    </source>
</evidence>
<dbReference type="PANTHER" id="PTHR34524:SF6">
    <property type="entry name" value="CALCYPHOSINE LIKE"/>
    <property type="match status" value="1"/>
</dbReference>
<keyword evidence="3" id="KW-0106">Calcium</keyword>
<dbReference type="InterPro" id="IPR018247">
    <property type="entry name" value="EF_Hand_1_Ca_BS"/>
</dbReference>
<dbReference type="EMBL" id="CAUJNA010002225">
    <property type="protein sequence ID" value="CAJ1391903.1"/>
    <property type="molecule type" value="Genomic_DNA"/>
</dbReference>
<dbReference type="GO" id="GO:0005509">
    <property type="term" value="F:calcium ion binding"/>
    <property type="evidence" value="ECO:0007669"/>
    <property type="project" value="InterPro"/>
</dbReference>
<comment type="caution">
    <text evidence="5">The sequence shown here is derived from an EMBL/GenBank/DDBJ whole genome shotgun (WGS) entry which is preliminary data.</text>
</comment>
<feature type="domain" description="EF-hand" evidence="4">
    <location>
        <begin position="93"/>
        <end position="128"/>
    </location>
</feature>
<dbReference type="Proteomes" id="UP001178507">
    <property type="component" value="Unassembled WGS sequence"/>
</dbReference>
<feature type="domain" description="EF-hand" evidence="4">
    <location>
        <begin position="397"/>
        <end position="432"/>
    </location>
</feature>
<dbReference type="CDD" id="cd00051">
    <property type="entry name" value="EFh"/>
    <property type="match status" value="4"/>
</dbReference>
<feature type="domain" description="EF-hand" evidence="4">
    <location>
        <begin position="497"/>
        <end position="527"/>
    </location>
</feature>
<dbReference type="PROSITE" id="PS50222">
    <property type="entry name" value="EF_HAND_2"/>
    <property type="match status" value="6"/>
</dbReference>
<gene>
    <name evidence="5" type="ORF">EVOR1521_LOCUS17140</name>
</gene>
<feature type="domain" description="EF-hand" evidence="4">
    <location>
        <begin position="707"/>
        <end position="742"/>
    </location>
</feature>
<name>A0AA36ISI1_9DINO</name>
<dbReference type="AlphaFoldDB" id="A0AA36ISI1"/>
<dbReference type="PROSITE" id="PS00018">
    <property type="entry name" value="EF_HAND_1"/>
    <property type="match status" value="4"/>
</dbReference>
<dbReference type="SUPFAM" id="SSF47473">
    <property type="entry name" value="EF-hand"/>
    <property type="match status" value="3"/>
</dbReference>
<sequence>MLAASPPAPPSFPLPPGPPCPPAPVPLVASAQDPYRAALQRKVADDIIQRLSATLRRGGYRPEDLFSKLDADGSGHLSRQELLSIILRLEPGLSPAEQDAVFQCFDADGSGGVSWSEFWQTIQGGAAMASQPLAQTLPPTASAMPLAPLSGMPLSATAVPAHAAVQTGFDKTIHPQELQRQRMLAEEILGRIAATISRTGRRPQDFLRDVRGTLFRAEVEQTLFRFEPNLTAYERDAVMQRLGADGHGNVDATELCRILGGDLSRTLDPRALPAEIPVGMAPQELLRQVAAELRRSGVEAATLFRSLDVSGSGHLSAQDLSVMAQTFWPELTQDELRDLFQTVCRNRSGYIEMSEFCAALGFDERTAVSSAESLRSLCQLEAALQVLVDRVRNSVLEAGIEVFDLFQKLDTSGTGYLRYQEISLMAYTFDSELTSQQLDALFRYFDPRGCGIVDFEGFKRRLGFMSRNHEQKMAMDQAVKQRIAEAAQTLYARGCSVQDAFAIFDANRNGFLDQTEFYRLLVACDCKVGLEESDQIFAEVSRNAGRVDINAFAQAFAISPGPATRAIPRQPQVDQRRRFQAAQVCSWLEPALVSQNLALAGRDRLSRPEFDRVALALEPRLGSPDLDRLWRLAGNAPELSLQQLLQCQHQVSNTDPWAEACLRRIARRLAPALSSPVNFFQRFNLTGSGLLSYAEFERMVLAQDGSMSREDVGALWRLADADGNGRLDLNEFVGLLRQAQLEGMTAAARQPANISEQDMILEARVAQMERSFRNRGVPS</sequence>
<keyword evidence="1" id="KW-0479">Metal-binding</keyword>
<evidence type="ECO:0000256" key="3">
    <source>
        <dbReference type="ARBA" id="ARBA00022837"/>
    </source>
</evidence>
<proteinExistence type="predicted"/>
<feature type="domain" description="EF-hand" evidence="4">
    <location>
        <begin position="63"/>
        <end position="92"/>
    </location>
</feature>
<keyword evidence="2" id="KW-0677">Repeat</keyword>
<evidence type="ECO:0000313" key="5">
    <source>
        <dbReference type="EMBL" id="CAJ1391903.1"/>
    </source>
</evidence>
<feature type="domain" description="EF-hand" evidence="4">
    <location>
        <begin position="295"/>
        <end position="330"/>
    </location>
</feature>
<dbReference type="Gene3D" id="1.10.238.10">
    <property type="entry name" value="EF-hand"/>
    <property type="match status" value="5"/>
</dbReference>
<dbReference type="Pfam" id="PF13202">
    <property type="entry name" value="EF-hand_5"/>
    <property type="match status" value="1"/>
</dbReference>
<protein>
    <recommendedName>
        <fullName evidence="4">EF-hand domain-containing protein</fullName>
    </recommendedName>
</protein>
<organism evidence="5 6">
    <name type="scientific">Effrenium voratum</name>
    <dbReference type="NCBI Taxonomy" id="2562239"/>
    <lineage>
        <taxon>Eukaryota</taxon>
        <taxon>Sar</taxon>
        <taxon>Alveolata</taxon>
        <taxon>Dinophyceae</taxon>
        <taxon>Suessiales</taxon>
        <taxon>Symbiodiniaceae</taxon>
        <taxon>Effrenium</taxon>
    </lineage>
</organism>
<dbReference type="InterPro" id="IPR011992">
    <property type="entry name" value="EF-hand-dom_pair"/>
</dbReference>
<dbReference type="InterPro" id="IPR051581">
    <property type="entry name" value="Ca-bind"/>
</dbReference>
<evidence type="ECO:0000313" key="6">
    <source>
        <dbReference type="Proteomes" id="UP001178507"/>
    </source>
</evidence>
<evidence type="ECO:0000256" key="2">
    <source>
        <dbReference type="ARBA" id="ARBA00022737"/>
    </source>
</evidence>
<reference evidence="5" key="1">
    <citation type="submission" date="2023-08" db="EMBL/GenBank/DDBJ databases">
        <authorList>
            <person name="Chen Y."/>
            <person name="Shah S."/>
            <person name="Dougan E. K."/>
            <person name="Thang M."/>
            <person name="Chan C."/>
        </authorList>
    </citation>
    <scope>NUCLEOTIDE SEQUENCE</scope>
</reference>
<dbReference type="Pfam" id="PF13499">
    <property type="entry name" value="EF-hand_7"/>
    <property type="match status" value="4"/>
</dbReference>
<accession>A0AA36ISI1</accession>
<evidence type="ECO:0000259" key="4">
    <source>
        <dbReference type="PROSITE" id="PS50222"/>
    </source>
</evidence>
<keyword evidence="6" id="KW-1185">Reference proteome</keyword>
<dbReference type="SMART" id="SM00054">
    <property type="entry name" value="EFh"/>
    <property type="match status" value="8"/>
</dbReference>
<dbReference type="PANTHER" id="PTHR34524">
    <property type="entry name" value="CALCYPHOSIN"/>
    <property type="match status" value="1"/>
</dbReference>